<protein>
    <submittedName>
        <fullName evidence="1">Uncharacterized protein</fullName>
    </submittedName>
</protein>
<gene>
    <name evidence="1" type="ORF">Lalb_Chr14g0369181</name>
</gene>
<accession>A0A6A4P5L9</accession>
<evidence type="ECO:0000313" key="1">
    <source>
        <dbReference type="EMBL" id="KAE9600083.1"/>
    </source>
</evidence>
<dbReference type="Pfam" id="PF06708">
    <property type="entry name" value="DUF1195"/>
    <property type="match status" value="1"/>
</dbReference>
<dbReference type="AlphaFoldDB" id="A0A6A4P5L9"/>
<dbReference type="Proteomes" id="UP000447434">
    <property type="component" value="Chromosome 14"/>
</dbReference>
<dbReference type="InterPro" id="IPR010608">
    <property type="entry name" value="DUF1195"/>
</dbReference>
<dbReference type="PANTHER" id="PTHR34358:SF7">
    <property type="entry name" value="SUGAR TRANSPORTER"/>
    <property type="match status" value="1"/>
</dbReference>
<sequence length="155" mass="17978">MKENVFTVTTLTKRDKCKGHYKLLWVLSAIIILAIWSMLTGSFSLKWCSQNITRFSHDFVSSTTFDDLDILEVDEREKVVRHMWDVYSHSRTTKLPHFWSEAFDAAYEHLVSDVPGVRDAAFSEIAKMSLQPLYFPHHPFLLKSHSVSLPNPFCL</sequence>
<dbReference type="OrthoDB" id="2020737at2759"/>
<keyword evidence="2" id="KW-1185">Reference proteome</keyword>
<comment type="caution">
    <text evidence="1">The sequence shown here is derived from an EMBL/GenBank/DDBJ whole genome shotgun (WGS) entry which is preliminary data.</text>
</comment>
<organism evidence="1 2">
    <name type="scientific">Lupinus albus</name>
    <name type="common">White lupine</name>
    <name type="synonym">Lupinus termis</name>
    <dbReference type="NCBI Taxonomy" id="3870"/>
    <lineage>
        <taxon>Eukaryota</taxon>
        <taxon>Viridiplantae</taxon>
        <taxon>Streptophyta</taxon>
        <taxon>Embryophyta</taxon>
        <taxon>Tracheophyta</taxon>
        <taxon>Spermatophyta</taxon>
        <taxon>Magnoliopsida</taxon>
        <taxon>eudicotyledons</taxon>
        <taxon>Gunneridae</taxon>
        <taxon>Pentapetalae</taxon>
        <taxon>rosids</taxon>
        <taxon>fabids</taxon>
        <taxon>Fabales</taxon>
        <taxon>Fabaceae</taxon>
        <taxon>Papilionoideae</taxon>
        <taxon>50 kb inversion clade</taxon>
        <taxon>genistoids sensu lato</taxon>
        <taxon>core genistoids</taxon>
        <taxon>Genisteae</taxon>
        <taxon>Lupinus</taxon>
    </lineage>
</organism>
<proteinExistence type="predicted"/>
<name>A0A6A4P5L9_LUPAL</name>
<dbReference type="EMBL" id="WOCE01000014">
    <property type="protein sequence ID" value="KAE9600083.1"/>
    <property type="molecule type" value="Genomic_DNA"/>
</dbReference>
<dbReference type="PANTHER" id="PTHR34358">
    <property type="entry name" value="OS03G0411600 PROTEIN"/>
    <property type="match status" value="1"/>
</dbReference>
<evidence type="ECO:0000313" key="2">
    <source>
        <dbReference type="Proteomes" id="UP000447434"/>
    </source>
</evidence>
<reference evidence="2" key="1">
    <citation type="journal article" date="2020" name="Nat. Commun.">
        <title>Genome sequence of the cluster root forming white lupin.</title>
        <authorList>
            <person name="Hufnagel B."/>
            <person name="Marques A."/>
            <person name="Soriano A."/>
            <person name="Marques L."/>
            <person name="Divol F."/>
            <person name="Doumas P."/>
            <person name="Sallet E."/>
            <person name="Mancinotti D."/>
            <person name="Carrere S."/>
            <person name="Marande W."/>
            <person name="Arribat S."/>
            <person name="Keller J."/>
            <person name="Huneau C."/>
            <person name="Blein T."/>
            <person name="Aime D."/>
            <person name="Laguerre M."/>
            <person name="Taylor J."/>
            <person name="Schubert V."/>
            <person name="Nelson M."/>
            <person name="Geu-Flores F."/>
            <person name="Crespi M."/>
            <person name="Gallardo-Guerrero K."/>
            <person name="Delaux P.-M."/>
            <person name="Salse J."/>
            <person name="Berges H."/>
            <person name="Guyot R."/>
            <person name="Gouzy J."/>
            <person name="Peret B."/>
        </authorList>
    </citation>
    <scope>NUCLEOTIDE SEQUENCE [LARGE SCALE GENOMIC DNA]</scope>
    <source>
        <strain evidence="2">cv. Amiga</strain>
    </source>
</reference>